<proteinExistence type="predicted"/>
<dbReference type="InterPro" id="IPR014710">
    <property type="entry name" value="RmlC-like_jellyroll"/>
</dbReference>
<accession>A0ABS4BMA0</accession>
<sequence>MKASFAELISRLPQPATNAWPDGRFDVEAMAHGTMSLQLFAPRGLDRQPPHSQDELYIIASGDSDFVHEGERFSAKVGDALFVAAGEEHRFENMSDDFTTWVIFWGPDGGEAEAPNPDLYASVDA</sequence>
<dbReference type="InterPro" id="IPR011051">
    <property type="entry name" value="RmlC_Cupin_sf"/>
</dbReference>
<keyword evidence="3" id="KW-1185">Reference proteome</keyword>
<feature type="domain" description="Cupin type-2" evidence="1">
    <location>
        <begin position="38"/>
        <end position="101"/>
    </location>
</feature>
<dbReference type="EMBL" id="JAGJCF010000015">
    <property type="protein sequence ID" value="MBP0617346.1"/>
    <property type="molecule type" value="Genomic_DNA"/>
</dbReference>
<protein>
    <submittedName>
        <fullName evidence="2">Cupin domain-containing protein</fullName>
    </submittedName>
</protein>
<gene>
    <name evidence="2" type="ORF">J6595_17300</name>
</gene>
<dbReference type="RefSeq" id="WP_209596008.1">
    <property type="nucleotide sequence ID" value="NZ_JAGJCF010000015.1"/>
</dbReference>
<evidence type="ECO:0000313" key="2">
    <source>
        <dbReference type="EMBL" id="MBP0617346.1"/>
    </source>
</evidence>
<name>A0ABS4BMA0_9HYPH</name>
<reference evidence="2 3" key="1">
    <citation type="submission" date="2021-04" db="EMBL/GenBank/DDBJ databases">
        <title>Whole genome sequence of Jiella sp. KSK16Y-1.</title>
        <authorList>
            <person name="Tuo L."/>
        </authorList>
    </citation>
    <scope>NUCLEOTIDE SEQUENCE [LARGE SCALE GENOMIC DNA]</scope>
    <source>
        <strain evidence="2 3">KSK16Y-1</strain>
    </source>
</reference>
<evidence type="ECO:0000259" key="1">
    <source>
        <dbReference type="Pfam" id="PF07883"/>
    </source>
</evidence>
<dbReference type="InterPro" id="IPR013096">
    <property type="entry name" value="Cupin_2"/>
</dbReference>
<organism evidence="2 3">
    <name type="scientific">Jiella mangrovi</name>
    <dbReference type="NCBI Taxonomy" id="2821407"/>
    <lineage>
        <taxon>Bacteria</taxon>
        <taxon>Pseudomonadati</taxon>
        <taxon>Pseudomonadota</taxon>
        <taxon>Alphaproteobacteria</taxon>
        <taxon>Hyphomicrobiales</taxon>
        <taxon>Aurantimonadaceae</taxon>
        <taxon>Jiella</taxon>
    </lineage>
</organism>
<dbReference type="Pfam" id="PF07883">
    <property type="entry name" value="Cupin_2"/>
    <property type="match status" value="1"/>
</dbReference>
<evidence type="ECO:0000313" key="3">
    <source>
        <dbReference type="Proteomes" id="UP000678276"/>
    </source>
</evidence>
<dbReference type="Proteomes" id="UP000678276">
    <property type="component" value="Unassembled WGS sequence"/>
</dbReference>
<comment type="caution">
    <text evidence="2">The sequence shown here is derived from an EMBL/GenBank/DDBJ whole genome shotgun (WGS) entry which is preliminary data.</text>
</comment>
<dbReference type="Gene3D" id="2.60.120.10">
    <property type="entry name" value="Jelly Rolls"/>
    <property type="match status" value="1"/>
</dbReference>
<dbReference type="SUPFAM" id="SSF51182">
    <property type="entry name" value="RmlC-like cupins"/>
    <property type="match status" value="1"/>
</dbReference>